<proteinExistence type="predicted"/>
<dbReference type="Proteomes" id="UP001219585">
    <property type="component" value="Chromosome"/>
</dbReference>
<organism evidence="2 3">
    <name type="scientific">Lysinibacillus irui</name>
    <dbReference type="NCBI Taxonomy" id="2998077"/>
    <lineage>
        <taxon>Bacteria</taxon>
        <taxon>Bacillati</taxon>
        <taxon>Bacillota</taxon>
        <taxon>Bacilli</taxon>
        <taxon>Bacillales</taxon>
        <taxon>Bacillaceae</taxon>
        <taxon>Lysinibacillus</taxon>
    </lineage>
</organism>
<name>A0AAJ5UT62_9BACI</name>
<evidence type="ECO:0000313" key="2">
    <source>
        <dbReference type="EMBL" id="WDV08726.1"/>
    </source>
</evidence>
<keyword evidence="1" id="KW-0812">Transmembrane</keyword>
<feature type="transmembrane region" description="Helical" evidence="1">
    <location>
        <begin position="50"/>
        <end position="76"/>
    </location>
</feature>
<dbReference type="EMBL" id="CP113527">
    <property type="protein sequence ID" value="WDV08726.1"/>
    <property type="molecule type" value="Genomic_DNA"/>
</dbReference>
<feature type="transmembrane region" description="Helical" evidence="1">
    <location>
        <begin position="6"/>
        <end position="22"/>
    </location>
</feature>
<dbReference type="AlphaFoldDB" id="A0AAJ5UT62"/>
<reference evidence="2" key="1">
    <citation type="submission" date="2022-11" db="EMBL/GenBank/DDBJ databases">
        <title>Lysinibacillus irui.</title>
        <authorList>
            <person name="Akintayo S.O."/>
        </authorList>
    </citation>
    <scope>NUCLEOTIDE SEQUENCE</scope>
    <source>
        <strain evidence="2">IRB4-01</strain>
    </source>
</reference>
<protein>
    <submittedName>
        <fullName evidence="2">Uncharacterized protein</fullName>
    </submittedName>
</protein>
<keyword evidence="1" id="KW-1133">Transmembrane helix</keyword>
<evidence type="ECO:0000313" key="3">
    <source>
        <dbReference type="Proteomes" id="UP001219585"/>
    </source>
</evidence>
<evidence type="ECO:0000256" key="1">
    <source>
        <dbReference type="SAM" id="Phobius"/>
    </source>
</evidence>
<dbReference type="RefSeq" id="WP_274796934.1">
    <property type="nucleotide sequence ID" value="NZ_CP113527.1"/>
</dbReference>
<sequence>MDLLLWITIGFILIGFVVLISMKKGMENKVALIKVNMEDEENPSSKAKSVIWWIWSTTAWGIVSIFLVVCCFHNYFG</sequence>
<gene>
    <name evidence="2" type="ORF">OU989_09705</name>
</gene>
<keyword evidence="1" id="KW-0472">Membrane</keyword>
<accession>A0AAJ5UT62</accession>
<dbReference type="KEGG" id="liu:OU989_09705"/>